<dbReference type="Gene3D" id="2.40.30.20">
    <property type="match status" value="2"/>
</dbReference>
<dbReference type="RefSeq" id="WP_183194432.1">
    <property type="nucleotide sequence ID" value="NZ_JACIFE010000015.1"/>
</dbReference>
<keyword evidence="7" id="KW-0686">Riboflavin biosynthesis</keyword>
<gene>
    <name evidence="14" type="ORF">GGR08_001242</name>
</gene>
<keyword evidence="8 14" id="KW-0808">Transferase</keyword>
<dbReference type="InterPro" id="IPR023366">
    <property type="entry name" value="ATP_synth_asu-like_sf"/>
</dbReference>
<feature type="repeat" description="Lumazine-binding" evidence="12">
    <location>
        <begin position="102"/>
        <end position="198"/>
    </location>
</feature>
<feature type="binding site" description="in other chain" evidence="11">
    <location>
        <position position="140"/>
    </location>
    <ligand>
        <name>2,4-dihydroxypteridine</name>
        <dbReference type="ChEBI" id="CHEBI:16489"/>
        <label>2</label>
        <note>ligand shared between two trimeric partners</note>
    </ligand>
</feature>
<comment type="function">
    <text evidence="2">Catalyzes the dismutation of two molecules of 6,7-dimethyl-8-ribityllumazine, resulting in the formation of riboflavin and 5-amino-6-(D-ribitylamino)uracil.</text>
</comment>
<comment type="pathway">
    <text evidence="3">Cofactor biosynthesis; riboflavin biosynthesis; riboflavin from 2-hydroxy-3-oxobutyl phosphate and 5-amino-6-(D-ribitylamino)uracil: step 2/2.</text>
</comment>
<dbReference type="PROSITE" id="PS51177">
    <property type="entry name" value="LUMAZINE_BIND"/>
    <property type="match status" value="2"/>
</dbReference>
<evidence type="ECO:0000313" key="15">
    <source>
        <dbReference type="Proteomes" id="UP000585970"/>
    </source>
</evidence>
<dbReference type="GO" id="GO:0004746">
    <property type="term" value="F:riboflavin synthase activity"/>
    <property type="evidence" value="ECO:0007669"/>
    <property type="project" value="UniProtKB-UniRule"/>
</dbReference>
<feature type="binding site" evidence="11">
    <location>
        <begin position="4"/>
        <end position="6"/>
    </location>
    <ligand>
        <name>2,4-dihydroxypteridine</name>
        <dbReference type="ChEBI" id="CHEBI:16489"/>
        <label>1</label>
    </ligand>
</feature>
<feature type="binding site" evidence="11">
    <location>
        <begin position="66"/>
        <end position="68"/>
    </location>
    <ligand>
        <name>2,4-dihydroxypteridine</name>
        <dbReference type="ChEBI" id="CHEBI:16489"/>
        <label>2</label>
        <note>ligand shared between two trimeric partners</note>
    </ligand>
</feature>
<evidence type="ECO:0000256" key="12">
    <source>
        <dbReference type="PROSITE-ProRule" id="PRU00524"/>
    </source>
</evidence>
<accession>A0A840DVF9</accession>
<protein>
    <recommendedName>
        <fullName evidence="6 10">Riboflavin synthase</fullName>
        <ecNumber evidence="5 10">2.5.1.9</ecNumber>
    </recommendedName>
</protein>
<evidence type="ECO:0000256" key="9">
    <source>
        <dbReference type="ARBA" id="ARBA00022737"/>
    </source>
</evidence>
<proteinExistence type="predicted"/>
<feature type="binding site" evidence="11">
    <location>
        <begin position="47"/>
        <end position="49"/>
    </location>
    <ligand>
        <name>2,4-dihydroxypteridine</name>
        <dbReference type="ChEBI" id="CHEBI:16489"/>
        <label>2</label>
        <note>ligand shared between two trimeric partners</note>
    </ligand>
</feature>
<keyword evidence="15" id="KW-1185">Reference proteome</keyword>
<evidence type="ECO:0000256" key="6">
    <source>
        <dbReference type="ARBA" id="ARBA00013950"/>
    </source>
</evidence>
<feature type="binding site" evidence="11">
    <location>
        <begin position="163"/>
        <end position="168"/>
    </location>
    <ligand>
        <name>2,4-dihydroxypteridine</name>
        <dbReference type="ChEBI" id="CHEBI:16489"/>
        <label>1</label>
    </ligand>
</feature>
<dbReference type="Pfam" id="PF00677">
    <property type="entry name" value="Lum_binding"/>
    <property type="match status" value="2"/>
</dbReference>
<comment type="subunit">
    <text evidence="4">Homotrimer.</text>
</comment>
<comment type="caution">
    <text evidence="14">The sequence shown here is derived from an EMBL/GenBank/DDBJ whole genome shotgun (WGS) entry which is preliminary data.</text>
</comment>
<dbReference type="PIRSF" id="PIRSF000498">
    <property type="entry name" value="Riboflavin_syn_A"/>
    <property type="match status" value="1"/>
</dbReference>
<dbReference type="SUPFAM" id="SSF63380">
    <property type="entry name" value="Riboflavin synthase domain-like"/>
    <property type="match status" value="2"/>
</dbReference>
<evidence type="ECO:0000256" key="4">
    <source>
        <dbReference type="ARBA" id="ARBA00011233"/>
    </source>
</evidence>
<dbReference type="AlphaFoldDB" id="A0A840DVF9"/>
<dbReference type="PANTHER" id="PTHR21098">
    <property type="entry name" value="RIBOFLAVIN SYNTHASE ALPHA CHAIN"/>
    <property type="match status" value="1"/>
</dbReference>
<organism evidence="14 15">
    <name type="scientific">Bartonella fuyuanensis</name>
    <dbReference type="NCBI Taxonomy" id="1460968"/>
    <lineage>
        <taxon>Bacteria</taxon>
        <taxon>Pseudomonadati</taxon>
        <taxon>Pseudomonadota</taxon>
        <taxon>Alphaproteobacteria</taxon>
        <taxon>Hyphomicrobiales</taxon>
        <taxon>Bartonellaceae</taxon>
        <taxon>Bartonella</taxon>
    </lineage>
</organism>
<keyword evidence="9" id="KW-0677">Repeat</keyword>
<evidence type="ECO:0000256" key="5">
    <source>
        <dbReference type="ARBA" id="ARBA00012827"/>
    </source>
</evidence>
<evidence type="ECO:0000313" key="14">
    <source>
        <dbReference type="EMBL" id="MBB4076930.1"/>
    </source>
</evidence>
<feature type="binding site" evidence="11">
    <location>
        <begin position="149"/>
        <end position="151"/>
    </location>
    <ligand>
        <name>2,4-dihydroxypteridine</name>
        <dbReference type="ChEBI" id="CHEBI:16489"/>
        <label>1</label>
    </ligand>
</feature>
<dbReference type="Proteomes" id="UP000585970">
    <property type="component" value="Unassembled WGS sequence"/>
</dbReference>
<feature type="repeat" description="Lumazine-binding" evidence="12">
    <location>
        <begin position="1"/>
        <end position="101"/>
    </location>
</feature>
<dbReference type="InterPro" id="IPR026017">
    <property type="entry name" value="Lumazine-bd_dom"/>
</dbReference>
<feature type="binding site" evidence="11">
    <location>
        <begin position="105"/>
        <end position="107"/>
    </location>
    <ligand>
        <name>2,4-dihydroxypteridine</name>
        <dbReference type="ChEBI" id="CHEBI:16489"/>
        <label>2</label>
        <note>ligand shared between two trimeric partners</note>
    </ligand>
</feature>
<dbReference type="InterPro" id="IPR017938">
    <property type="entry name" value="Riboflavin_synthase-like_b-brl"/>
</dbReference>
<name>A0A840DVF9_9HYPH</name>
<dbReference type="EC" id="2.5.1.9" evidence="5 10"/>
<evidence type="ECO:0000259" key="13">
    <source>
        <dbReference type="PROSITE" id="PS51177"/>
    </source>
</evidence>
<dbReference type="EMBL" id="JACIFE010000015">
    <property type="protein sequence ID" value="MBB4076930.1"/>
    <property type="molecule type" value="Genomic_DNA"/>
</dbReference>
<comment type="catalytic activity">
    <reaction evidence="1">
        <text>2 6,7-dimethyl-8-(1-D-ribityl)lumazine + H(+) = 5-amino-6-(D-ribitylamino)uracil + riboflavin</text>
        <dbReference type="Rhea" id="RHEA:20772"/>
        <dbReference type="ChEBI" id="CHEBI:15378"/>
        <dbReference type="ChEBI" id="CHEBI:15934"/>
        <dbReference type="ChEBI" id="CHEBI:57986"/>
        <dbReference type="ChEBI" id="CHEBI:58201"/>
        <dbReference type="EC" id="2.5.1.9"/>
    </reaction>
</comment>
<evidence type="ECO:0000256" key="3">
    <source>
        <dbReference type="ARBA" id="ARBA00004887"/>
    </source>
</evidence>
<sequence length="209" mass="23575">MFTGIITDIGCVEDIQSLKQEVRLKISTRYPIEYLTIGASIACSGICLTIVEQGLKQDNSNWFVVEAWEETLRLTNLAQWTKGTFVNLERSLRLGDEMGGHLVSGHIDGLAEIIDQKNEGDAIRFYLKVSKQFMPFIVNKGSLALNGTSLTVNGVEDCIFDVLIIRHTLEMTTWGQTKIGDWVNLEIDQFARYVAKLFALKMKDDKPRL</sequence>
<evidence type="ECO:0000256" key="7">
    <source>
        <dbReference type="ARBA" id="ARBA00022619"/>
    </source>
</evidence>
<evidence type="ECO:0000256" key="8">
    <source>
        <dbReference type="ARBA" id="ARBA00022679"/>
    </source>
</evidence>
<dbReference type="CDD" id="cd00402">
    <property type="entry name" value="Riboflavin_synthase_like"/>
    <property type="match status" value="1"/>
</dbReference>
<dbReference type="FunFam" id="2.40.30.20:FF:000004">
    <property type="entry name" value="Riboflavin synthase, alpha subunit"/>
    <property type="match status" value="1"/>
</dbReference>
<dbReference type="NCBIfam" id="NF006767">
    <property type="entry name" value="PRK09289.1"/>
    <property type="match status" value="1"/>
</dbReference>
<feature type="domain" description="Lumazine-binding" evidence="13">
    <location>
        <begin position="1"/>
        <end position="101"/>
    </location>
</feature>
<evidence type="ECO:0000256" key="11">
    <source>
        <dbReference type="PIRSR" id="PIRSR000498-1"/>
    </source>
</evidence>
<dbReference type="GO" id="GO:0009231">
    <property type="term" value="P:riboflavin biosynthetic process"/>
    <property type="evidence" value="ECO:0007669"/>
    <property type="project" value="UniProtKB-KW"/>
</dbReference>
<evidence type="ECO:0000256" key="2">
    <source>
        <dbReference type="ARBA" id="ARBA00002803"/>
    </source>
</evidence>
<dbReference type="FunFam" id="2.40.30.20:FF:000003">
    <property type="entry name" value="Riboflavin synthase, alpha subunit"/>
    <property type="match status" value="1"/>
</dbReference>
<dbReference type="InterPro" id="IPR001783">
    <property type="entry name" value="Lumazine-bd"/>
</dbReference>
<dbReference type="PANTHER" id="PTHR21098:SF12">
    <property type="entry name" value="RIBOFLAVIN SYNTHASE"/>
    <property type="match status" value="1"/>
</dbReference>
<dbReference type="NCBIfam" id="TIGR00187">
    <property type="entry name" value="ribE"/>
    <property type="match status" value="1"/>
</dbReference>
<evidence type="ECO:0000256" key="10">
    <source>
        <dbReference type="NCBIfam" id="TIGR00187"/>
    </source>
</evidence>
<evidence type="ECO:0000256" key="1">
    <source>
        <dbReference type="ARBA" id="ARBA00000968"/>
    </source>
</evidence>
<reference evidence="14 15" key="1">
    <citation type="submission" date="2020-08" db="EMBL/GenBank/DDBJ databases">
        <title>Genomic Encyclopedia of Type Strains, Phase IV (KMG-IV): sequencing the most valuable type-strain genomes for metagenomic binning, comparative biology and taxonomic classification.</title>
        <authorList>
            <person name="Goeker M."/>
        </authorList>
    </citation>
    <scope>NUCLEOTIDE SEQUENCE [LARGE SCALE GENOMIC DNA]</scope>
    <source>
        <strain evidence="14 15">DSM 100694</strain>
    </source>
</reference>
<feature type="domain" description="Lumazine-binding" evidence="13">
    <location>
        <begin position="102"/>
        <end position="198"/>
    </location>
</feature>